<accession>A0A1B6NUW9</accession>
<dbReference type="EMBL" id="AYSL01000656">
    <property type="protein sequence ID" value="KTF07259.1"/>
    <property type="molecule type" value="Genomic_DNA"/>
</dbReference>
<gene>
    <name evidence="2" type="ORF">MGSAQ_001245</name>
</gene>
<name>A0A1B6NUW9_9ZZZZ</name>
<sequence length="102" mass="11522">MLHEPEQTIALCSDATKRFLLAAKHAEITVLEQLSSNCRIVIAVRELIHELQKERGASNIFLASKGERYAAERMQYVCASEQAESMLKSHLKSLYLTDEITT</sequence>
<organism evidence="2">
    <name type="scientific">marine sediment metagenome</name>
    <dbReference type="NCBI Taxonomy" id="412755"/>
    <lineage>
        <taxon>unclassified sequences</taxon>
        <taxon>metagenomes</taxon>
        <taxon>ecological metagenomes</taxon>
    </lineage>
</organism>
<evidence type="ECO:0000313" key="2">
    <source>
        <dbReference type="EMBL" id="KTF07259.1"/>
    </source>
</evidence>
<dbReference type="InterPro" id="IPR013587">
    <property type="entry name" value="Nitrate/nitrite_sensing"/>
</dbReference>
<evidence type="ECO:0000259" key="1">
    <source>
        <dbReference type="Pfam" id="PF08376"/>
    </source>
</evidence>
<dbReference type="Pfam" id="PF08376">
    <property type="entry name" value="NIT"/>
    <property type="match status" value="1"/>
</dbReference>
<feature type="non-terminal residue" evidence="2">
    <location>
        <position position="102"/>
    </location>
</feature>
<reference evidence="2" key="1">
    <citation type="submission" date="2013-11" db="EMBL/GenBank/DDBJ databases">
        <title>Microbial diversity, functional groups and degradation webs in Northern and Southern Mediterranean and Red Sea marine crude oil polluted sites.</title>
        <authorList>
            <person name="Daffonchio D."/>
            <person name="Mapelli F."/>
            <person name="Ferrer M."/>
            <person name="Richter M."/>
            <person name="Cherif A."/>
            <person name="Malkawi H.I."/>
            <person name="Yakimov M.M."/>
            <person name="Abdel-Fattah Y.R."/>
            <person name="Blaghen M."/>
            <person name="Golyshin P.N."/>
            <person name="Kalogerakis N."/>
            <person name="Boon N."/>
            <person name="Magagnini M."/>
            <person name="Fava F."/>
        </authorList>
    </citation>
    <scope>NUCLEOTIDE SEQUENCE</scope>
</reference>
<protein>
    <submittedName>
        <fullName evidence="2">Nitrate-and nitrite-responsive positive regulator</fullName>
    </submittedName>
</protein>
<feature type="domain" description="Nitrate/nitrite sensing protein" evidence="1">
    <location>
        <begin position="46"/>
        <end position="72"/>
    </location>
</feature>
<dbReference type="AlphaFoldDB" id="A0A1B6NUW9"/>
<comment type="caution">
    <text evidence="2">The sequence shown here is derived from an EMBL/GenBank/DDBJ whole genome shotgun (WGS) entry which is preliminary data.</text>
</comment>
<proteinExistence type="predicted"/>